<sequence>MFKIHLLLADSVRIVLLGKRVSENSRVGNFILGRAAFDSEAPPNFVERVVGRLKDRHVMVINSPQLLQQHLSLQHIVQTVKECLSLSDPGPHVIILLLKHDQCSTEDQECVEKVLHSFSERVYQHIMVITTQEPTETNEILQKIIQKCANRHFSLQRSSSHDDLLQMFEDIVQMNDGRHLVCAKFEASQYFTMKQQATAKFSEDMKLNLVMCGSDATLKSSISERILQQTERRSEVELHGRQINMVELPALFNTRLSEEEVMRQTLRCVSRCHPGVHVFLIIIPEAPLTDEEKAEMEEIQRIFSSRINKHIMILIIQNSEHQTAELNEETKTIIESFGGRHNFFGSTTQVCTLMEKIEQILEENRGGLFSTETFLEAQMKKLLKFEEMKKTDSPETHFLSKGLAESRDDLRGRMEEHLQSKYEAEQNKMKHLLKQANREKEELRRKLEDEKERMKMIIEEEKQNQVKERKRIEEEFNERLKKENLRMEIERAELKSEQEAKENHMKILTERLEQMNKEREKLIYEHEEEKEEINMRKDRIIERCYFFFLL</sequence>
<dbReference type="Pfam" id="PF04548">
    <property type="entry name" value="AIG1"/>
    <property type="match status" value="2"/>
</dbReference>
<keyword evidence="2" id="KW-0547">Nucleotide-binding</keyword>
<dbReference type="FunFam" id="3.40.50.300:FF:003498">
    <property type="entry name" value="Si:dkey-73p2.2"/>
    <property type="match status" value="1"/>
</dbReference>
<feature type="domain" description="AIG1-type G" evidence="5">
    <location>
        <begin position="13"/>
        <end position="182"/>
    </location>
</feature>
<dbReference type="PANTHER" id="PTHR10903:SF170">
    <property type="entry name" value="GTPASE IMAP FAMILY MEMBER 7"/>
    <property type="match status" value="1"/>
</dbReference>
<evidence type="ECO:0000256" key="1">
    <source>
        <dbReference type="ARBA" id="ARBA00008535"/>
    </source>
</evidence>
<protein>
    <submittedName>
        <fullName evidence="6">Interferon-induced very large GTPase 1-like protein</fullName>
    </submittedName>
</protein>
<keyword evidence="7" id="KW-1185">Reference proteome</keyword>
<keyword evidence="3" id="KW-0342">GTP-binding</keyword>
<dbReference type="Proteomes" id="UP000290572">
    <property type="component" value="Unassembled WGS sequence"/>
</dbReference>
<accession>A0A498M6E9</accession>
<dbReference type="GO" id="GO:0005525">
    <property type="term" value="F:GTP binding"/>
    <property type="evidence" value="ECO:0007669"/>
    <property type="project" value="UniProtKB-KW"/>
</dbReference>
<evidence type="ECO:0000313" key="7">
    <source>
        <dbReference type="Proteomes" id="UP000290572"/>
    </source>
</evidence>
<organism evidence="6 7">
    <name type="scientific">Labeo rohita</name>
    <name type="common">Indian major carp</name>
    <name type="synonym">Cyprinus rohita</name>
    <dbReference type="NCBI Taxonomy" id="84645"/>
    <lineage>
        <taxon>Eukaryota</taxon>
        <taxon>Metazoa</taxon>
        <taxon>Chordata</taxon>
        <taxon>Craniata</taxon>
        <taxon>Vertebrata</taxon>
        <taxon>Euteleostomi</taxon>
        <taxon>Actinopterygii</taxon>
        <taxon>Neopterygii</taxon>
        <taxon>Teleostei</taxon>
        <taxon>Ostariophysi</taxon>
        <taxon>Cypriniformes</taxon>
        <taxon>Cyprinidae</taxon>
        <taxon>Labeoninae</taxon>
        <taxon>Labeonini</taxon>
        <taxon>Labeo</taxon>
    </lineage>
</organism>
<dbReference type="InterPro" id="IPR027417">
    <property type="entry name" value="P-loop_NTPase"/>
</dbReference>
<comment type="similarity">
    <text evidence="1">Belongs to the TRAFAC class TrmE-Era-EngA-EngB-Septin-like GTPase superfamily. AIG1/Toc34/Toc159-like paraseptin GTPase family. IAN subfamily.</text>
</comment>
<reference evidence="6 7" key="1">
    <citation type="submission" date="2018-03" db="EMBL/GenBank/DDBJ databases">
        <title>Draft genome sequence of Rohu Carp (Labeo rohita).</title>
        <authorList>
            <person name="Das P."/>
            <person name="Kushwaha B."/>
            <person name="Joshi C.G."/>
            <person name="Kumar D."/>
            <person name="Nagpure N.S."/>
            <person name="Sahoo L."/>
            <person name="Das S.P."/>
            <person name="Bit A."/>
            <person name="Patnaik S."/>
            <person name="Meher P.K."/>
            <person name="Jayasankar P."/>
            <person name="Koringa P.G."/>
            <person name="Patel N.V."/>
            <person name="Hinsu A.T."/>
            <person name="Kumar R."/>
            <person name="Pandey M."/>
            <person name="Agarwal S."/>
            <person name="Srivastava S."/>
            <person name="Singh M."/>
            <person name="Iquebal M.A."/>
            <person name="Jaiswal S."/>
            <person name="Angadi U.B."/>
            <person name="Kumar N."/>
            <person name="Raza M."/>
            <person name="Shah T.M."/>
            <person name="Rai A."/>
            <person name="Jena J.K."/>
        </authorList>
    </citation>
    <scope>NUCLEOTIDE SEQUENCE [LARGE SCALE GENOMIC DNA]</scope>
    <source>
        <strain evidence="6">DASCIFA01</strain>
        <tissue evidence="6">Testis</tissue>
    </source>
</reference>
<feature type="domain" description="AIG1-type G" evidence="5">
    <location>
        <begin position="219"/>
        <end position="385"/>
    </location>
</feature>
<dbReference type="InterPro" id="IPR006703">
    <property type="entry name" value="G_AIG1"/>
</dbReference>
<evidence type="ECO:0000256" key="2">
    <source>
        <dbReference type="ARBA" id="ARBA00022741"/>
    </source>
</evidence>
<proteinExistence type="inferred from homology"/>
<evidence type="ECO:0000259" key="5">
    <source>
        <dbReference type="Pfam" id="PF04548"/>
    </source>
</evidence>
<keyword evidence="4" id="KW-0175">Coiled coil</keyword>
<dbReference type="FunFam" id="3.40.50.300:FF:002895">
    <property type="entry name" value="Si:dkeyp-52c3.7"/>
    <property type="match status" value="1"/>
</dbReference>
<evidence type="ECO:0000256" key="4">
    <source>
        <dbReference type="SAM" id="Coils"/>
    </source>
</evidence>
<evidence type="ECO:0000256" key="3">
    <source>
        <dbReference type="ARBA" id="ARBA00023134"/>
    </source>
</evidence>
<evidence type="ECO:0000313" key="6">
    <source>
        <dbReference type="EMBL" id="RXN13235.1"/>
    </source>
</evidence>
<gene>
    <name evidence="6" type="ORF">ROHU_009820</name>
</gene>
<dbReference type="InterPro" id="IPR045058">
    <property type="entry name" value="GIMA/IAN/Toc"/>
</dbReference>
<feature type="coiled-coil region" evidence="4">
    <location>
        <begin position="415"/>
        <end position="532"/>
    </location>
</feature>
<name>A0A498M6E9_LABRO</name>
<dbReference type="SUPFAM" id="SSF52540">
    <property type="entry name" value="P-loop containing nucleoside triphosphate hydrolases"/>
    <property type="match status" value="1"/>
</dbReference>
<dbReference type="AlphaFoldDB" id="A0A498M6E9"/>
<comment type="caution">
    <text evidence="6">The sequence shown here is derived from an EMBL/GenBank/DDBJ whole genome shotgun (WGS) entry which is preliminary data.</text>
</comment>
<dbReference type="EMBL" id="QBIY01012993">
    <property type="protein sequence ID" value="RXN13235.1"/>
    <property type="molecule type" value="Genomic_DNA"/>
</dbReference>
<dbReference type="Gene3D" id="3.40.50.300">
    <property type="entry name" value="P-loop containing nucleotide triphosphate hydrolases"/>
    <property type="match status" value="2"/>
</dbReference>
<dbReference type="PANTHER" id="PTHR10903">
    <property type="entry name" value="GTPASE, IMAP FAMILY MEMBER-RELATED"/>
    <property type="match status" value="1"/>
</dbReference>